<dbReference type="InterPro" id="IPR036637">
    <property type="entry name" value="Phosphohistidine_dom_sf"/>
</dbReference>
<dbReference type="InterPro" id="IPR013815">
    <property type="entry name" value="ATP_grasp_subdomain_1"/>
</dbReference>
<feature type="domain" description="Pyruvate phosphate dikinase AMP/ATP-binding" evidence="2">
    <location>
        <begin position="17"/>
        <end position="231"/>
    </location>
</feature>
<reference evidence="3 4" key="1">
    <citation type="submission" date="2018-05" db="EMBL/GenBank/DDBJ databases">
        <title>A metagenomic window into the 2 km-deep terrestrial subsurface aquifer revealed taxonomically and functionally diverse microbial community comprising novel uncultured bacterial lineages.</title>
        <authorList>
            <person name="Kadnikov V.V."/>
            <person name="Mardanov A.V."/>
            <person name="Beletsky A.V."/>
            <person name="Banks D."/>
            <person name="Pimenov N.V."/>
            <person name="Frank Y.A."/>
            <person name="Karnachuk O.V."/>
            <person name="Ravin N.V."/>
        </authorList>
    </citation>
    <scope>NUCLEOTIDE SEQUENCE [LARGE SCALE GENOMIC DNA]</scope>
    <source>
        <strain evidence="3">BY5</strain>
    </source>
</reference>
<organism evidence="3 4">
    <name type="scientific">Candidatus Ozemobacter sibiricus</name>
    <dbReference type="NCBI Taxonomy" id="2268124"/>
    <lineage>
        <taxon>Bacteria</taxon>
        <taxon>Candidatus Ozemobacteria</taxon>
        <taxon>Candidatus Ozemobacterales</taxon>
        <taxon>Candidatus Ozemobacteraceae</taxon>
        <taxon>Candidatus Ozemobacter</taxon>
    </lineage>
</organism>
<evidence type="ECO:0000313" key="4">
    <source>
        <dbReference type="Proteomes" id="UP000252355"/>
    </source>
</evidence>
<gene>
    <name evidence="3" type="ORF">OZSIB_3698</name>
</gene>
<comment type="caution">
    <text evidence="3">The sequence shown here is derived from an EMBL/GenBank/DDBJ whole genome shotgun (WGS) entry which is preliminary data.</text>
</comment>
<keyword evidence="3" id="KW-0670">Pyruvate</keyword>
<protein>
    <submittedName>
        <fullName evidence="3">Phosphoenolpyruvate synthase</fullName>
    </submittedName>
</protein>
<proteinExistence type="predicted"/>
<dbReference type="SUPFAM" id="SSF52009">
    <property type="entry name" value="Phosphohistidine domain"/>
    <property type="match status" value="1"/>
</dbReference>
<dbReference type="PANTHER" id="PTHR43615:SF1">
    <property type="entry name" value="PPDK_N DOMAIN-CONTAINING PROTEIN"/>
    <property type="match status" value="1"/>
</dbReference>
<name>A0A367ZCZ5_9BACT</name>
<evidence type="ECO:0000313" key="3">
    <source>
        <dbReference type="EMBL" id="RCK75968.1"/>
    </source>
</evidence>
<dbReference type="SUPFAM" id="SSF56059">
    <property type="entry name" value="Glutathione synthetase ATP-binding domain-like"/>
    <property type="match status" value="1"/>
</dbReference>
<accession>A0A367ZCZ5</accession>
<dbReference type="InterPro" id="IPR051549">
    <property type="entry name" value="PEP_Utilizing_Enz"/>
</dbReference>
<dbReference type="PANTHER" id="PTHR43615">
    <property type="entry name" value="PHOSPHOENOLPYRUVATE SYNTHASE-RELATED"/>
    <property type="match status" value="1"/>
</dbReference>
<dbReference type="AlphaFoldDB" id="A0A367ZCZ5"/>
<dbReference type="InterPro" id="IPR008279">
    <property type="entry name" value="PEP-util_enz_mobile_dom"/>
</dbReference>
<dbReference type="Proteomes" id="UP000252355">
    <property type="component" value="Unassembled WGS sequence"/>
</dbReference>
<evidence type="ECO:0000259" key="2">
    <source>
        <dbReference type="Pfam" id="PF01326"/>
    </source>
</evidence>
<dbReference type="Gene3D" id="3.50.30.10">
    <property type="entry name" value="Phosphohistidine domain"/>
    <property type="match status" value="1"/>
</dbReference>
<dbReference type="GO" id="GO:0005524">
    <property type="term" value="F:ATP binding"/>
    <property type="evidence" value="ECO:0007669"/>
    <property type="project" value="InterPro"/>
</dbReference>
<evidence type="ECO:0000259" key="1">
    <source>
        <dbReference type="Pfam" id="PF00391"/>
    </source>
</evidence>
<dbReference type="Gene3D" id="3.30.1490.20">
    <property type="entry name" value="ATP-grasp fold, A domain"/>
    <property type="match status" value="1"/>
</dbReference>
<feature type="domain" description="PEP-utilising enzyme mobile" evidence="1">
    <location>
        <begin position="771"/>
        <end position="841"/>
    </location>
</feature>
<dbReference type="Pfam" id="PF00391">
    <property type="entry name" value="PEP-utilizers"/>
    <property type="match status" value="1"/>
</dbReference>
<sequence length="849" mass="96024">MIDPRTKPSPVIADLSAVGGKAAHLLALRDLGAPVPPFLVWPVAQWRNFVAHAMARREVPSPTLPGDLDDASAEARRQALLTVPFPPELQADLQRVWAHFGGRPLCVRSSGTFEDLADLSFAGLYDSVLDVRTAADLERAVRTCWASVYGPRVRQYCRHHGLPLAKAGLAIIFQEFVAGQQAGVAFTVNPVTGRQNHLLLEYCEGTGDKLVSGQVTPHKAVWDHKAGRLLEGRLPPGFPASALALFRRIHREFGQPQDIEWVLAGGQVWVVQTRPITRITVEPSFGCWTTADFRDGGVSSSVVTPMMWSLYRYIWQFSMPRYFEIIKILEPERKTGVSWGECLFGRPYWNLGEVVRPLLKIPGFDEGNFFSDLGIQTVPDYRFRRVPTTLANVIGIVPTVLALERYYAYRIRKNREFRQAFPELIRPFAKTALSTLSTPELARRFRHLITHVYFKTESAYFFTIYNTSNAKLDFKIWLDTLNGRGNDISYIKLISGLLRMKHLAPMKALADLARRLRREPELAELVLRTPAGEIDRALAGHPRGDWLAAEMRSFLARYGYHSPRELDISCPRWEEDPQPVWRLLKTYLREGDPAESAVAHEKRQHALYRAEVDRARSCYETSWHRWLPFERWFFFRTLLRTRKYCWWREEMRDYSSRVYALIRRYLVEAERRLGLEPGAIWWLTWEEVLGGLEGTLSADELARRLAAAIEEAEMYRLFANPDELGTGFLSPAEKKTPGRVGTRWQGLGCSPGVIEGSVRVLRSIEEVDTLQRGEILVTPFTDPGWTPAFHLLGGVVTETGGILSHAAVISREYGIPAVLNLPGASGRLRTGQRVRLDGSAGTVELLGEG</sequence>
<dbReference type="Gene3D" id="3.30.470.20">
    <property type="entry name" value="ATP-grasp fold, B domain"/>
    <property type="match status" value="2"/>
</dbReference>
<dbReference type="EMBL" id="QOQW01000037">
    <property type="protein sequence ID" value="RCK75968.1"/>
    <property type="molecule type" value="Genomic_DNA"/>
</dbReference>
<dbReference type="InterPro" id="IPR002192">
    <property type="entry name" value="PPDK_AMP/ATP-bd"/>
</dbReference>
<dbReference type="Pfam" id="PF01326">
    <property type="entry name" value="PPDK_N"/>
    <property type="match status" value="1"/>
</dbReference>
<dbReference type="GO" id="GO:0016301">
    <property type="term" value="F:kinase activity"/>
    <property type="evidence" value="ECO:0007669"/>
    <property type="project" value="InterPro"/>
</dbReference>